<dbReference type="Proteomes" id="UP001319921">
    <property type="component" value="Chromosome"/>
</dbReference>
<dbReference type="InterPro" id="IPR036568">
    <property type="entry name" value="GGCT-like_sf"/>
</dbReference>
<keyword evidence="4" id="KW-1185">Reference proteome</keyword>
<name>A0AAQ4CTD8_9CREN</name>
<dbReference type="Gene3D" id="3.10.490.10">
    <property type="entry name" value="Gamma-glutamyl cyclotransferase-like"/>
    <property type="match status" value="2"/>
</dbReference>
<dbReference type="GO" id="GO:0005829">
    <property type="term" value="C:cytosol"/>
    <property type="evidence" value="ECO:0007669"/>
    <property type="project" value="TreeGrafter"/>
</dbReference>
<dbReference type="Pfam" id="PF06094">
    <property type="entry name" value="GGACT"/>
    <property type="match status" value="2"/>
</dbReference>
<dbReference type="InterPro" id="IPR039126">
    <property type="entry name" value="GGACT"/>
</dbReference>
<accession>A0AAQ4CTD8</accession>
<dbReference type="EMBL" id="AP025226">
    <property type="protein sequence ID" value="BDB99069.1"/>
    <property type="molecule type" value="Genomic_DNA"/>
</dbReference>
<evidence type="ECO:0000256" key="1">
    <source>
        <dbReference type="ARBA" id="ARBA00008861"/>
    </source>
</evidence>
<sequence>MYIFVYGSLRYGFELHHLIAKSRFVGLGYIEGYEMYDLGNYPGIVKGDGIVWGEVYEIDDNLIKFLDEVEDFKGSPDDLYVREKTRVYFDQRRKYYLDNVNFYRYNREITKDREKIENGDYSAWSGMPIVVNYFAYAENMNENILRQRGVDIILSEIPAYLKGYRLIFNIPCKYGYCANLIEDENGKICGYLQKVFLHTLNSLDKAEQHLIKYLREVVKVIDKNGKEYFAFAYISSYKENRKEPSKEYIKIIKDGIKRGWGNECISSGLEEYDDPGIT</sequence>
<dbReference type="KEGG" id="scas:SACC_20860"/>
<dbReference type="GeneID" id="68866817"/>
<dbReference type="GO" id="GO:0061929">
    <property type="term" value="F:gamma-glutamylaminecyclotransferase activity"/>
    <property type="evidence" value="ECO:0007669"/>
    <property type="project" value="InterPro"/>
</dbReference>
<feature type="domain" description="Gamma-glutamylcyclotransferase AIG2-like" evidence="2">
    <location>
        <begin position="134"/>
        <end position="247"/>
    </location>
</feature>
<protein>
    <submittedName>
        <fullName evidence="3">Gamma-glutamylcyclotransferase</fullName>
    </submittedName>
</protein>
<dbReference type="CDD" id="cd06661">
    <property type="entry name" value="GGCT_like"/>
    <property type="match status" value="2"/>
</dbReference>
<gene>
    <name evidence="3" type="ORF">SACC_20860</name>
</gene>
<comment type="similarity">
    <text evidence="1">Belongs to the gamma-glutamylcyclotransferase family.</text>
</comment>
<reference evidence="3 4" key="1">
    <citation type="journal article" date="2022" name="Microbiol. Resour. Announc.">
        <title>Complete Genome Sequence of the Hyperthermophilic and Acidophilic Archaeon Saccharolobus caldissimus Strain HS-3T.</title>
        <authorList>
            <person name="Sakai H.D."/>
            <person name="Kurosawa N."/>
        </authorList>
    </citation>
    <scope>NUCLEOTIDE SEQUENCE [LARGE SCALE GENOMIC DNA]</scope>
    <source>
        <strain evidence="3 4">JCM32116</strain>
    </source>
</reference>
<dbReference type="SUPFAM" id="SSF110857">
    <property type="entry name" value="Gamma-glutamyl cyclotransferase-like"/>
    <property type="match status" value="2"/>
</dbReference>
<dbReference type="PANTHER" id="PTHR12510:SF4">
    <property type="entry name" value="GAMMA-GLUTAMYLAMINECYCLOTRANSFERASE"/>
    <property type="match status" value="1"/>
</dbReference>
<dbReference type="InterPro" id="IPR009288">
    <property type="entry name" value="AIG2-like_dom"/>
</dbReference>
<evidence type="ECO:0000313" key="4">
    <source>
        <dbReference type="Proteomes" id="UP001319921"/>
    </source>
</evidence>
<organism evidence="3 4">
    <name type="scientific">Saccharolobus caldissimus</name>
    <dbReference type="NCBI Taxonomy" id="1702097"/>
    <lineage>
        <taxon>Archaea</taxon>
        <taxon>Thermoproteota</taxon>
        <taxon>Thermoprotei</taxon>
        <taxon>Sulfolobales</taxon>
        <taxon>Sulfolobaceae</taxon>
        <taxon>Saccharolobus</taxon>
    </lineage>
</organism>
<proteinExistence type="inferred from homology"/>
<dbReference type="PANTHER" id="PTHR12510">
    <property type="entry name" value="TROPONIN C-AKIN-1 PROTEIN"/>
    <property type="match status" value="1"/>
</dbReference>
<feature type="domain" description="Gamma-glutamylcyclotransferase AIG2-like" evidence="2">
    <location>
        <begin position="3"/>
        <end position="122"/>
    </location>
</feature>
<dbReference type="RefSeq" id="WP_229569421.1">
    <property type="nucleotide sequence ID" value="NZ_AP025226.1"/>
</dbReference>
<evidence type="ECO:0000259" key="2">
    <source>
        <dbReference type="Pfam" id="PF06094"/>
    </source>
</evidence>
<evidence type="ECO:0000313" key="3">
    <source>
        <dbReference type="EMBL" id="BDB99069.1"/>
    </source>
</evidence>
<dbReference type="InterPro" id="IPR013024">
    <property type="entry name" value="GGCT-like"/>
</dbReference>
<dbReference type="AlphaFoldDB" id="A0AAQ4CTD8"/>